<dbReference type="GO" id="GO:0016810">
    <property type="term" value="F:hydrolase activity, acting on carbon-nitrogen (but not peptide) bonds"/>
    <property type="evidence" value="ECO:0007669"/>
    <property type="project" value="InterPro"/>
</dbReference>
<protein>
    <recommendedName>
        <fullName evidence="3">NodB homology domain-containing protein</fullName>
    </recommendedName>
</protein>
<dbReference type="InterPro" id="IPR051398">
    <property type="entry name" value="Polysacch_Deacetylase"/>
</dbReference>
<dbReference type="Pfam" id="PF01522">
    <property type="entry name" value="Polysacc_deac_1"/>
    <property type="match status" value="1"/>
</dbReference>
<proteinExistence type="predicted"/>
<dbReference type="PANTHER" id="PTHR34216:SF3">
    <property type="entry name" value="POLY-BETA-1,6-N-ACETYL-D-GLUCOSAMINE N-DEACETYLASE"/>
    <property type="match status" value="1"/>
</dbReference>
<evidence type="ECO:0000256" key="2">
    <source>
        <dbReference type="ARBA" id="ARBA00022729"/>
    </source>
</evidence>
<dbReference type="SUPFAM" id="SSF88713">
    <property type="entry name" value="Glycoside hydrolase/deacetylase"/>
    <property type="match status" value="1"/>
</dbReference>
<organism evidence="4">
    <name type="scientific">marine metagenome</name>
    <dbReference type="NCBI Taxonomy" id="408172"/>
    <lineage>
        <taxon>unclassified sequences</taxon>
        <taxon>metagenomes</taxon>
        <taxon>ecological metagenomes</taxon>
    </lineage>
</organism>
<evidence type="ECO:0000259" key="3">
    <source>
        <dbReference type="PROSITE" id="PS51677"/>
    </source>
</evidence>
<dbReference type="PANTHER" id="PTHR34216">
    <property type="match status" value="1"/>
</dbReference>
<feature type="domain" description="NodB homology" evidence="3">
    <location>
        <begin position="65"/>
        <end position="318"/>
    </location>
</feature>
<dbReference type="AlphaFoldDB" id="A0A381WYQ8"/>
<comment type="subcellular location">
    <subcellularLocation>
        <location evidence="1">Secreted</location>
    </subcellularLocation>
</comment>
<dbReference type="Gene3D" id="3.20.20.370">
    <property type="entry name" value="Glycoside hydrolase/deacetylase"/>
    <property type="match status" value="1"/>
</dbReference>
<dbReference type="CDD" id="cd10918">
    <property type="entry name" value="CE4_NodB_like_5s_6s"/>
    <property type="match status" value="1"/>
</dbReference>
<dbReference type="PROSITE" id="PS51677">
    <property type="entry name" value="NODB"/>
    <property type="match status" value="1"/>
</dbReference>
<accession>A0A381WYQ8</accession>
<dbReference type="InterPro" id="IPR011330">
    <property type="entry name" value="Glyco_hydro/deAcase_b/a-brl"/>
</dbReference>
<evidence type="ECO:0000313" key="4">
    <source>
        <dbReference type="EMBL" id="SVA57462.1"/>
    </source>
</evidence>
<gene>
    <name evidence="4" type="ORF">METZ01_LOCUS110316</name>
</gene>
<dbReference type="InterPro" id="IPR002509">
    <property type="entry name" value="NODB_dom"/>
</dbReference>
<reference evidence="4" key="1">
    <citation type="submission" date="2018-05" db="EMBL/GenBank/DDBJ databases">
        <authorList>
            <person name="Lanie J.A."/>
            <person name="Ng W.-L."/>
            <person name="Kazmierczak K.M."/>
            <person name="Andrzejewski T.M."/>
            <person name="Davidsen T.M."/>
            <person name="Wayne K.J."/>
            <person name="Tettelin H."/>
            <person name="Glass J.I."/>
            <person name="Rusch D."/>
            <person name="Podicherti R."/>
            <person name="Tsui H.-C.T."/>
            <person name="Winkler M.E."/>
        </authorList>
    </citation>
    <scope>NUCLEOTIDE SEQUENCE</scope>
</reference>
<keyword evidence="2" id="KW-0732">Signal</keyword>
<sequence>MNKYISNFPHGIMFHHFHDETHPPSGQGSISAKEFEEILNFIGIENIIGPDEWIAKLSENKLKENDLCITFDDGLKSQYDICVPILEKYDLRCFWFVYSSVFEGKTEKLEIYTNFRTKYFEKIDDFYELFFSKYENNSFEKIDKNRLQSFVHKKQSIYSFYSFNDIKFRFMRDEILVKNEYEKLMDEIIQEKGIKIVDIGKNLWLTNSHLKILSENGHEIGLHSYDHPTVLSKLSYEEQYEQYKKNYMHIKQVCNKDILSMAHPSNSYSDDTLKILRRLNIVCGFRSNRTPPEGKKINPSSLEIGREDHTNILKKIRM</sequence>
<dbReference type="EMBL" id="UINC01013271">
    <property type="protein sequence ID" value="SVA57462.1"/>
    <property type="molecule type" value="Genomic_DNA"/>
</dbReference>
<dbReference type="GO" id="GO:0005576">
    <property type="term" value="C:extracellular region"/>
    <property type="evidence" value="ECO:0007669"/>
    <property type="project" value="UniProtKB-SubCell"/>
</dbReference>
<dbReference type="GO" id="GO:0005975">
    <property type="term" value="P:carbohydrate metabolic process"/>
    <property type="evidence" value="ECO:0007669"/>
    <property type="project" value="InterPro"/>
</dbReference>
<evidence type="ECO:0000256" key="1">
    <source>
        <dbReference type="ARBA" id="ARBA00004613"/>
    </source>
</evidence>
<name>A0A381WYQ8_9ZZZZ</name>